<name>A0ABV3Q331_9BACL</name>
<dbReference type="Proteomes" id="UP001556040">
    <property type="component" value="Unassembled WGS sequence"/>
</dbReference>
<dbReference type="Pfam" id="PF06338">
    <property type="entry name" value="ComK"/>
    <property type="match status" value="1"/>
</dbReference>
<dbReference type="RefSeq" id="WP_367779121.1">
    <property type="nucleotide sequence ID" value="NZ_JBFMIA010000004.1"/>
</dbReference>
<dbReference type="InterPro" id="IPR010461">
    <property type="entry name" value="ComK"/>
</dbReference>
<organism evidence="1 2">
    <name type="scientific">Jeotgalibacillus marinus</name>
    <dbReference type="NCBI Taxonomy" id="86667"/>
    <lineage>
        <taxon>Bacteria</taxon>
        <taxon>Bacillati</taxon>
        <taxon>Bacillota</taxon>
        <taxon>Bacilli</taxon>
        <taxon>Bacillales</taxon>
        <taxon>Caryophanaceae</taxon>
        <taxon>Jeotgalibacillus</taxon>
    </lineage>
</organism>
<comment type="caution">
    <text evidence="1">The sequence shown here is derived from an EMBL/GenBank/DDBJ whole genome shotgun (WGS) entry which is preliminary data.</text>
</comment>
<evidence type="ECO:0000313" key="2">
    <source>
        <dbReference type="Proteomes" id="UP001556040"/>
    </source>
</evidence>
<gene>
    <name evidence="1" type="ORF">AB1471_07485</name>
</gene>
<proteinExistence type="predicted"/>
<accession>A0ABV3Q331</accession>
<sequence>MENITHPYLPHLGTTYIVNAQTMLLEPINEDNKKKTIVYEKDRSPFLVEHPPQEILHNSCLYFLSTYEGRKFSTKTLTNIRHKPPIVIDPVTNVYFFSTHSDKNDQNRWLSLQHLRGYETYKKEKTLATLSGNVEVVLPVSKKSFVQQYLKASHLFCRTQFNLEEIREKTDPSYTVEKQVNRLFVVEYLNRIEQTVNKR</sequence>
<reference evidence="1 2" key="1">
    <citation type="journal article" date="1979" name="Int. J. Syst. Evol. Microbiol.">
        <title>Bacillus globisporus subsp. marinus subsp. nov.</title>
        <authorList>
            <person name="Liu H."/>
        </authorList>
    </citation>
    <scope>NUCLEOTIDE SEQUENCE [LARGE SCALE GENOMIC DNA]</scope>
    <source>
        <strain evidence="1 2">DSM 1297</strain>
    </source>
</reference>
<protein>
    <submittedName>
        <fullName evidence="1">Competence protein ComK</fullName>
    </submittedName>
</protein>
<dbReference type="EMBL" id="JBFMIA010000004">
    <property type="protein sequence ID" value="MEW9501641.1"/>
    <property type="molecule type" value="Genomic_DNA"/>
</dbReference>
<evidence type="ECO:0000313" key="1">
    <source>
        <dbReference type="EMBL" id="MEW9501641.1"/>
    </source>
</evidence>
<keyword evidence="2" id="KW-1185">Reference proteome</keyword>